<dbReference type="EMBL" id="PRLK01000003">
    <property type="protein sequence ID" value="RYC72775.1"/>
    <property type="molecule type" value="Genomic_DNA"/>
</dbReference>
<dbReference type="Pfam" id="PF00294">
    <property type="entry name" value="PfkB"/>
    <property type="match status" value="1"/>
</dbReference>
<dbReference type="GO" id="GO:0016301">
    <property type="term" value="F:kinase activity"/>
    <property type="evidence" value="ECO:0007669"/>
    <property type="project" value="UniProtKB-KW"/>
</dbReference>
<dbReference type="Gene3D" id="3.40.1190.20">
    <property type="match status" value="1"/>
</dbReference>
<dbReference type="RefSeq" id="WP_129718687.1">
    <property type="nucleotide sequence ID" value="NZ_PRLK01000003.1"/>
</dbReference>
<reference evidence="4 5" key="2">
    <citation type="journal article" date="2020" name="Cell Rep.">
        <title>Acquisition and Adaptation of Ultra-small Parasitic Reduced Genome Bacteria to Mammalian Hosts.</title>
        <authorList>
            <person name="McLean J.S."/>
            <person name="Bor B."/>
            <person name="Kerns K.A."/>
            <person name="Liu Q."/>
            <person name="To T.T."/>
            <person name="Solden L."/>
            <person name="Hendrickson E.L."/>
            <person name="Wrighton K."/>
            <person name="Shi W."/>
            <person name="He X."/>
        </authorList>
    </citation>
    <scope>NUCLEOTIDE SEQUENCE [LARGE SCALE GENOMIC DNA]</scope>
    <source>
        <strain evidence="4 5">TM7_CMJM_G6_1_HOT_870</strain>
    </source>
</reference>
<organism evidence="4 5">
    <name type="scientific">Candidatus Nanogingivalis gingivitcus</name>
    <dbReference type="NCBI Taxonomy" id="2171992"/>
    <lineage>
        <taxon>Bacteria</taxon>
        <taxon>Candidatus Saccharimonadota</taxon>
        <taxon>Candidatus Nanosyncoccalia</taxon>
        <taxon>Candidatus Nanogingivales</taxon>
        <taxon>Candidatus Nanogingivalaceae</taxon>
        <taxon>Candidatus Nanogingivalis</taxon>
    </lineage>
</organism>
<evidence type="ECO:0000256" key="1">
    <source>
        <dbReference type="ARBA" id="ARBA00022679"/>
    </source>
</evidence>
<dbReference type="InterPro" id="IPR029056">
    <property type="entry name" value="Ribokinase-like"/>
</dbReference>
<dbReference type="EC" id="2.7.1.-" evidence="4"/>
<dbReference type="PRINTS" id="PR00990">
    <property type="entry name" value="RIBOKINASE"/>
</dbReference>
<dbReference type="PANTHER" id="PTHR10584:SF166">
    <property type="entry name" value="RIBOKINASE"/>
    <property type="match status" value="1"/>
</dbReference>
<evidence type="ECO:0000313" key="5">
    <source>
        <dbReference type="Proteomes" id="UP001190925"/>
    </source>
</evidence>
<sequence>MQIPKILTIGAAVQDVFLGNSDEFNLISADPEHDFVSLGLGSKIDLNQINFATGGGATNAAITFARQGLKTSFMGIIGDDVAGNIILRNLDEEFIDTSRVEIDKLRSTDYSTILLAPNGERTILTYRGASSHIHANNFKLTEGEFDFIYVTNLAGRFDAIRKIFTQASKTNTKIAWNPGSKELLQPEKVKTLLDDVELLIINKQEGQELFSGESIEELLRAGLLFVKNIIITDGQDGVWASDGKSIVRAGMYEDVKVIDRTGAGDAFGSGFVSQWVQGASLSESILFASANSTSVIQYIGSKDGILKKNAKLHSMPIMEKSIK</sequence>
<dbReference type="InterPro" id="IPR002139">
    <property type="entry name" value="Ribo/fructo_kinase"/>
</dbReference>
<keyword evidence="1 4" id="KW-0808">Transferase</keyword>
<evidence type="ECO:0000259" key="3">
    <source>
        <dbReference type="Pfam" id="PF00294"/>
    </source>
</evidence>
<comment type="caution">
    <text evidence="4">The sequence shown here is derived from an EMBL/GenBank/DDBJ whole genome shotgun (WGS) entry which is preliminary data.</text>
</comment>
<keyword evidence="2 4" id="KW-0418">Kinase</keyword>
<evidence type="ECO:0000313" key="4">
    <source>
        <dbReference type="EMBL" id="RYC72775.1"/>
    </source>
</evidence>
<keyword evidence="5" id="KW-1185">Reference proteome</keyword>
<name>A0ABY0FIK8_9BACT</name>
<reference evidence="4 5" key="1">
    <citation type="journal article" date="2018" name="bioRxiv">
        <title>Evidence of independent acquisition and adaption of ultra-small bacteria to human hosts across the highly diverse yet reduced genomes of the phylum Saccharibacteria.</title>
        <authorList>
            <person name="McLean J.S."/>
            <person name="Bor B."/>
            <person name="To T.T."/>
            <person name="Liu Q."/>
            <person name="Kearns K.A."/>
            <person name="Solden L.M."/>
            <person name="Wrighton K.C."/>
            <person name="He X."/>
            <person name="Shi W."/>
        </authorList>
    </citation>
    <scope>NUCLEOTIDE SEQUENCE [LARGE SCALE GENOMIC DNA]</scope>
    <source>
        <strain evidence="4 5">TM7_CMJM_G6_1_HOT_870</strain>
    </source>
</reference>
<dbReference type="PANTHER" id="PTHR10584">
    <property type="entry name" value="SUGAR KINASE"/>
    <property type="match status" value="1"/>
</dbReference>
<dbReference type="InterPro" id="IPR011611">
    <property type="entry name" value="PfkB_dom"/>
</dbReference>
<evidence type="ECO:0000256" key="2">
    <source>
        <dbReference type="ARBA" id="ARBA00022777"/>
    </source>
</evidence>
<dbReference type="SUPFAM" id="SSF53613">
    <property type="entry name" value="Ribokinase-like"/>
    <property type="match status" value="1"/>
</dbReference>
<accession>A0ABY0FIK8</accession>
<feature type="domain" description="Carbohydrate kinase PfkB" evidence="3">
    <location>
        <begin position="41"/>
        <end position="303"/>
    </location>
</feature>
<protein>
    <submittedName>
        <fullName evidence="4">Sugar kinase YdjH</fullName>
        <ecNumber evidence="4">2.7.1.-</ecNumber>
    </submittedName>
</protein>
<proteinExistence type="predicted"/>
<gene>
    <name evidence="4" type="primary">ydjH</name>
    <name evidence="4" type="ORF">G6CMJM_00271</name>
</gene>
<dbReference type="Proteomes" id="UP001190925">
    <property type="component" value="Unassembled WGS sequence"/>
</dbReference>